<gene>
    <name evidence="2" type="ORF">CPM_1855</name>
</gene>
<feature type="transmembrane region" description="Helical" evidence="1">
    <location>
        <begin position="76"/>
        <end position="98"/>
    </location>
</feature>
<dbReference type="OrthoDB" id="57193at2157"/>
<evidence type="ECO:0000313" key="2">
    <source>
        <dbReference type="EMBL" id="SJK85632.1"/>
    </source>
</evidence>
<evidence type="ECO:0000256" key="1">
    <source>
        <dbReference type="SAM" id="Phobius"/>
    </source>
</evidence>
<protein>
    <submittedName>
        <fullName evidence="2">Multipass membrane protein</fullName>
    </submittedName>
</protein>
<dbReference type="KEGG" id="cdiv:CPM_1855"/>
<keyword evidence="1" id="KW-0812">Transmembrane</keyword>
<dbReference type="Proteomes" id="UP000187822">
    <property type="component" value="Chromosome I"/>
</dbReference>
<name>A0A1R4A9L1_9ARCH</name>
<organism evidence="2 3">
    <name type="scientific">Cuniculiplasma divulgatum</name>
    <dbReference type="NCBI Taxonomy" id="1673428"/>
    <lineage>
        <taxon>Archaea</taxon>
        <taxon>Methanobacteriati</taxon>
        <taxon>Thermoplasmatota</taxon>
        <taxon>Thermoplasmata</taxon>
        <taxon>Thermoplasmatales</taxon>
        <taxon>Cuniculiplasmataceae</taxon>
        <taxon>Cuniculiplasma</taxon>
    </lineage>
</organism>
<keyword evidence="1" id="KW-1133">Transmembrane helix</keyword>
<dbReference type="AlphaFoldDB" id="A0A1R4A9L1"/>
<dbReference type="Pfam" id="PF06168">
    <property type="entry name" value="DUF981"/>
    <property type="match status" value="1"/>
</dbReference>
<sequence>MFIDDLAFELLTMSLAALMILYMTLGIYVGYRRNGDKDIEGHLKPGMAPLTLLGVVMLALGLYGEFVWPLPGAFNILYYDMYTLVAIVVLAFAITIRLGYKMQYVGLFAAYSGVMAIYYGFRAYQLSLIGSTTLELFLMFLAFGATGIMSYPVTLIIDRIPQRGNPKWIGWTIILVIFWIAVLGAMIASGYIGFDAVFSHLASPP</sequence>
<dbReference type="RefSeq" id="WP_077076705.1">
    <property type="nucleotide sequence ID" value="NZ_LT719092.1"/>
</dbReference>
<feature type="transmembrane region" description="Helical" evidence="1">
    <location>
        <begin position="136"/>
        <end position="157"/>
    </location>
</feature>
<feature type="transmembrane region" description="Helical" evidence="1">
    <location>
        <begin position="169"/>
        <end position="194"/>
    </location>
</feature>
<evidence type="ECO:0000313" key="3">
    <source>
        <dbReference type="Proteomes" id="UP000187822"/>
    </source>
</evidence>
<feature type="transmembrane region" description="Helical" evidence="1">
    <location>
        <begin position="105"/>
        <end position="124"/>
    </location>
</feature>
<reference evidence="3" key="1">
    <citation type="submission" date="2016-06" db="EMBL/GenBank/DDBJ databases">
        <authorList>
            <person name="Toshchakov V.S."/>
        </authorList>
    </citation>
    <scope>NUCLEOTIDE SEQUENCE [LARGE SCALE GENOMIC DNA]</scope>
    <source>
        <strain>PM4 (JCM 30641</strain>
        <strain evidence="3">\VKM B-2940)</strain>
    </source>
</reference>
<accession>A0A1R4A9L1</accession>
<feature type="transmembrane region" description="Helical" evidence="1">
    <location>
        <begin position="6"/>
        <end position="29"/>
    </location>
</feature>
<dbReference type="EMBL" id="LT719092">
    <property type="protein sequence ID" value="SJK85632.1"/>
    <property type="molecule type" value="Genomic_DNA"/>
</dbReference>
<keyword evidence="3" id="KW-1185">Reference proteome</keyword>
<keyword evidence="1" id="KW-0472">Membrane</keyword>
<dbReference type="GeneID" id="30928430"/>
<dbReference type="InterPro" id="IPR009324">
    <property type="entry name" value="DUF981"/>
</dbReference>
<proteinExistence type="predicted"/>
<feature type="transmembrane region" description="Helical" evidence="1">
    <location>
        <begin position="50"/>
        <end position="70"/>
    </location>
</feature>